<comment type="caution">
    <text evidence="2">The sequence shown here is derived from an EMBL/GenBank/DDBJ whole genome shotgun (WGS) entry which is preliminary data.</text>
</comment>
<dbReference type="Pfam" id="PF08349">
    <property type="entry name" value="DUF1722"/>
    <property type="match status" value="1"/>
</dbReference>
<gene>
    <name evidence="2" type="ORF">C4541_10770</name>
</gene>
<feature type="domain" description="DUF1722" evidence="1">
    <location>
        <begin position="192"/>
        <end position="308"/>
    </location>
</feature>
<dbReference type="PANTHER" id="PTHR30087">
    <property type="entry name" value="INNER MEMBRANE PROTEIN"/>
    <property type="match status" value="1"/>
</dbReference>
<reference evidence="2 3" key="1">
    <citation type="journal article" date="2017" name="ISME J.">
        <title>Energy and carbon metabolisms in a deep terrestrial subsurface fluid microbial community.</title>
        <authorList>
            <person name="Momper L."/>
            <person name="Jungbluth S.P."/>
            <person name="Lee M.D."/>
            <person name="Amend J.P."/>
        </authorList>
    </citation>
    <scope>NUCLEOTIDE SEQUENCE [LARGE SCALE GENOMIC DNA]</scope>
    <source>
        <strain evidence="2">SURF_26</strain>
    </source>
</reference>
<dbReference type="Pfam" id="PF04463">
    <property type="entry name" value="2-thiour_desulf"/>
    <property type="match status" value="1"/>
</dbReference>
<evidence type="ECO:0000313" key="2">
    <source>
        <dbReference type="EMBL" id="RJP57170.1"/>
    </source>
</evidence>
<sequence>MSEVVSEKPVVYVSKCLGFDACRYNGITLPNAKVDMLKEFVEFRPVCPEVEIGLGVPRQPIRLVLVGDEKRLHQPASQRDLTAEMTSYINNLCAGIDIVDGFILKDRSPSCGIKDVKLYTEAGMPCSGSESGFFGGAILERFPDVPAETEGRLSNFKVREHFLIRMFTQTRFRILKKRCVMSELVDFHAKNKFLIQSYNESMLRKMGRVVANHDKKSVADVFDVYNRLLCSALSKAPRYTSNINVLMHALGFVSKNLLPREKAYFLDSLERYRAGRIPLSVPVGVIKAHLVRYEVTYMLDQTFFEPYPEALVEITDSGKGRAIRR</sequence>
<dbReference type="PANTHER" id="PTHR30087:SF0">
    <property type="entry name" value="INNER MEMBRANE PROTEIN"/>
    <property type="match status" value="1"/>
</dbReference>
<dbReference type="AlphaFoldDB" id="A0A3A4QT73"/>
<dbReference type="InterPro" id="IPR017087">
    <property type="entry name" value="UCP037004"/>
</dbReference>
<dbReference type="InterPro" id="IPR013560">
    <property type="entry name" value="DUF1722"/>
</dbReference>
<dbReference type="PIRSF" id="PIRSF037004">
    <property type="entry name" value="UCP037004"/>
    <property type="match status" value="1"/>
</dbReference>
<accession>A0A3A4QT73</accession>
<dbReference type="Proteomes" id="UP000266426">
    <property type="component" value="Unassembled WGS sequence"/>
</dbReference>
<dbReference type="InterPro" id="IPR007553">
    <property type="entry name" value="2-thiour_desulf"/>
</dbReference>
<proteinExistence type="predicted"/>
<organism evidence="2 3">
    <name type="scientific">Candidatus Auribacter fodinae</name>
    <dbReference type="NCBI Taxonomy" id="2093366"/>
    <lineage>
        <taxon>Bacteria</taxon>
        <taxon>Pseudomonadati</taxon>
        <taxon>Candidatus Auribacterota</taxon>
        <taxon>Candidatus Auribacteria</taxon>
        <taxon>Candidatus Auribacterales</taxon>
        <taxon>Candidatus Auribacteraceae</taxon>
        <taxon>Candidatus Auribacter</taxon>
    </lineage>
</organism>
<evidence type="ECO:0000259" key="1">
    <source>
        <dbReference type="Pfam" id="PF08349"/>
    </source>
</evidence>
<evidence type="ECO:0000313" key="3">
    <source>
        <dbReference type="Proteomes" id="UP000266426"/>
    </source>
</evidence>
<protein>
    <submittedName>
        <fullName evidence="2">DUF1722 domain-containing protein</fullName>
    </submittedName>
</protein>
<name>A0A3A4QT73_9BACT</name>
<dbReference type="EMBL" id="QZJZ01000085">
    <property type="protein sequence ID" value="RJP57170.1"/>
    <property type="molecule type" value="Genomic_DNA"/>
</dbReference>